<gene>
    <name evidence="1" type="ORF">FGO68_gene15503</name>
</gene>
<organism evidence="1 2">
    <name type="scientific">Halteria grandinella</name>
    <dbReference type="NCBI Taxonomy" id="5974"/>
    <lineage>
        <taxon>Eukaryota</taxon>
        <taxon>Sar</taxon>
        <taxon>Alveolata</taxon>
        <taxon>Ciliophora</taxon>
        <taxon>Intramacronucleata</taxon>
        <taxon>Spirotrichea</taxon>
        <taxon>Stichotrichia</taxon>
        <taxon>Sporadotrichida</taxon>
        <taxon>Halteriidae</taxon>
        <taxon>Halteria</taxon>
    </lineage>
</organism>
<dbReference type="Proteomes" id="UP000785679">
    <property type="component" value="Unassembled WGS sequence"/>
</dbReference>
<sequence length="321" mass="37260">MLLLITKFYQVGPLNSFCNYLILNQISSLIILEARVHNNEVLAILINFDKIYIPHIFHAIFIRRTKCSSLSTEAETPAQQSSHSQQVRTPFLSASPKFTKNSSKTQFSLICPFLTFGCNLVLQTFLLIQQTLLHIINCDASITCLIESLKCLIYYCFSSWIQLTLYSNIILLQLQQGTHQNQQFRFYLYPQRQIESNLNNQYIHFIPGQLNTIFSQAYLQFIFIQFSVSIVGIKASKTYSQTSYCLCSPCIQGVSNSFQYQLQLFCCYIYLLPPIIVYSQIKLINKILTIISCISHVLQIYITYLLRKKFCILFIHQFFND</sequence>
<name>A0A8J8NI66_HALGN</name>
<proteinExistence type="predicted"/>
<comment type="caution">
    <text evidence="1">The sequence shown here is derived from an EMBL/GenBank/DDBJ whole genome shotgun (WGS) entry which is preliminary data.</text>
</comment>
<evidence type="ECO:0000313" key="2">
    <source>
        <dbReference type="Proteomes" id="UP000785679"/>
    </source>
</evidence>
<dbReference type="AlphaFoldDB" id="A0A8J8NI66"/>
<evidence type="ECO:0000313" key="1">
    <source>
        <dbReference type="EMBL" id="TNV74940.1"/>
    </source>
</evidence>
<accession>A0A8J8NI66</accession>
<dbReference type="EMBL" id="RRYP01016543">
    <property type="protein sequence ID" value="TNV74940.1"/>
    <property type="molecule type" value="Genomic_DNA"/>
</dbReference>
<keyword evidence="2" id="KW-1185">Reference proteome</keyword>
<protein>
    <submittedName>
        <fullName evidence="1">Uncharacterized protein</fullName>
    </submittedName>
</protein>
<reference evidence="1" key="1">
    <citation type="submission" date="2019-06" db="EMBL/GenBank/DDBJ databases">
        <authorList>
            <person name="Zheng W."/>
        </authorList>
    </citation>
    <scope>NUCLEOTIDE SEQUENCE</scope>
    <source>
        <strain evidence="1">QDHG01</strain>
    </source>
</reference>